<evidence type="ECO:0000313" key="2">
    <source>
        <dbReference type="EMBL" id="KKM14694.1"/>
    </source>
</evidence>
<keyword evidence="1" id="KW-0175">Coiled coil</keyword>
<dbReference type="EMBL" id="LAZR01015088">
    <property type="protein sequence ID" value="KKM14694.1"/>
    <property type="molecule type" value="Genomic_DNA"/>
</dbReference>
<protein>
    <submittedName>
        <fullName evidence="2">Uncharacterized protein</fullName>
    </submittedName>
</protein>
<comment type="caution">
    <text evidence="2">The sequence shown here is derived from an EMBL/GenBank/DDBJ whole genome shotgun (WGS) entry which is preliminary data.</text>
</comment>
<dbReference type="AlphaFoldDB" id="A0A0F9I4U1"/>
<evidence type="ECO:0000256" key="1">
    <source>
        <dbReference type="SAM" id="Coils"/>
    </source>
</evidence>
<accession>A0A0F9I4U1</accession>
<organism evidence="2">
    <name type="scientific">marine sediment metagenome</name>
    <dbReference type="NCBI Taxonomy" id="412755"/>
    <lineage>
        <taxon>unclassified sequences</taxon>
        <taxon>metagenomes</taxon>
        <taxon>ecological metagenomes</taxon>
    </lineage>
</organism>
<gene>
    <name evidence="2" type="ORF">LCGC14_1703610</name>
</gene>
<name>A0A0F9I4U1_9ZZZZ</name>
<proteinExistence type="predicted"/>
<sequence length="89" mass="10200">MDELECTKCRDSYAIEFGYKPSEHGMCWPCASEELDKSLVKAGRLKRRVDKLEKALWSIRNETMHDPNMGKLKVIARDALALERADNEG</sequence>
<reference evidence="2" key="1">
    <citation type="journal article" date="2015" name="Nature">
        <title>Complex archaea that bridge the gap between prokaryotes and eukaryotes.</title>
        <authorList>
            <person name="Spang A."/>
            <person name="Saw J.H."/>
            <person name="Jorgensen S.L."/>
            <person name="Zaremba-Niedzwiedzka K."/>
            <person name="Martijn J."/>
            <person name="Lind A.E."/>
            <person name="van Eijk R."/>
            <person name="Schleper C."/>
            <person name="Guy L."/>
            <person name="Ettema T.J."/>
        </authorList>
    </citation>
    <scope>NUCLEOTIDE SEQUENCE</scope>
</reference>
<feature type="coiled-coil region" evidence="1">
    <location>
        <begin position="35"/>
        <end position="62"/>
    </location>
</feature>